<organism evidence="9">
    <name type="scientific">hydrothermal vent metagenome</name>
    <dbReference type="NCBI Taxonomy" id="652676"/>
    <lineage>
        <taxon>unclassified sequences</taxon>
        <taxon>metagenomes</taxon>
        <taxon>ecological metagenomes</taxon>
    </lineage>
</organism>
<comment type="subcellular location">
    <subcellularLocation>
        <location evidence="1">Cell membrane</location>
        <topology evidence="1">Multi-pass membrane protein</topology>
    </subcellularLocation>
</comment>
<dbReference type="FunFam" id="1.10.3470.10:FF:000001">
    <property type="entry name" value="Vitamin B12 ABC transporter permease BtuC"/>
    <property type="match status" value="1"/>
</dbReference>
<gene>
    <name evidence="9" type="ORF">MNBD_ACTINO02-2637</name>
</gene>
<evidence type="ECO:0000256" key="1">
    <source>
        <dbReference type="ARBA" id="ARBA00004651"/>
    </source>
</evidence>
<sequence length="345" mass="35598">MEESRSGYLPLAWVVAGLLALAAAGLFSILSGPIDLAATDVFRELMNQIPGVSVGSNLSELQSAILTQIRLPRVILGMIVGGTLAVAGGAYQGVFRNPLADPWLLGVAAGAGLGATLAISGVANLSAALLPLAAFIGALGAVALTYFVGYSLRAGRTATTLILAGVAVASFLTALQTYLQQRNSESLREVYSWILGGLQTASWREVRLVLPYVVVSVGIVLFHGRLLDVMSVGDEEASALGINVSRVRLTVVVFASLGTAAVVAVSGLIGFVGIIVPHTVRLIAGSSYRRLLVLSTLFGAVFLVLADVAARTIASPAELPLGVITAFAGAPFFAMILRRSKGGSL</sequence>
<name>A0A3B0REP7_9ZZZZ</name>
<dbReference type="SUPFAM" id="SSF81345">
    <property type="entry name" value="ABC transporter involved in vitamin B12 uptake, BtuC"/>
    <property type="match status" value="1"/>
</dbReference>
<dbReference type="CDD" id="cd06550">
    <property type="entry name" value="TM_ABC_iron-siderophores_like"/>
    <property type="match status" value="1"/>
</dbReference>
<keyword evidence="7 8" id="KW-0472">Membrane</keyword>
<reference evidence="9" key="1">
    <citation type="submission" date="2018-06" db="EMBL/GenBank/DDBJ databases">
        <authorList>
            <person name="Zhirakovskaya E."/>
        </authorList>
    </citation>
    <scope>NUCLEOTIDE SEQUENCE</scope>
</reference>
<dbReference type="PANTHER" id="PTHR30472:SF25">
    <property type="entry name" value="ABC TRANSPORTER PERMEASE PROTEIN MJ0876-RELATED"/>
    <property type="match status" value="1"/>
</dbReference>
<evidence type="ECO:0000256" key="4">
    <source>
        <dbReference type="ARBA" id="ARBA00022475"/>
    </source>
</evidence>
<comment type="similarity">
    <text evidence="2">Belongs to the binding-protein-dependent transport system permease family. FecCD subfamily.</text>
</comment>
<keyword evidence="4" id="KW-1003">Cell membrane</keyword>
<keyword evidence="6 8" id="KW-1133">Transmembrane helix</keyword>
<dbReference type="AlphaFoldDB" id="A0A3B0REP7"/>
<protein>
    <submittedName>
        <fullName evidence="9">Vitamin B12 ABC transporter, permease protein BtuC</fullName>
    </submittedName>
</protein>
<dbReference type="Gene3D" id="1.10.3470.10">
    <property type="entry name" value="ABC transporter involved in vitamin B12 uptake, BtuC"/>
    <property type="match status" value="1"/>
</dbReference>
<feature type="transmembrane region" description="Helical" evidence="8">
    <location>
        <begin position="132"/>
        <end position="152"/>
    </location>
</feature>
<evidence type="ECO:0000256" key="7">
    <source>
        <dbReference type="ARBA" id="ARBA00023136"/>
    </source>
</evidence>
<evidence type="ECO:0000256" key="2">
    <source>
        <dbReference type="ARBA" id="ARBA00007935"/>
    </source>
</evidence>
<feature type="transmembrane region" description="Helical" evidence="8">
    <location>
        <begin position="319"/>
        <end position="337"/>
    </location>
</feature>
<feature type="transmembrane region" description="Helical" evidence="8">
    <location>
        <begin position="74"/>
        <end position="91"/>
    </location>
</feature>
<feature type="transmembrane region" description="Helical" evidence="8">
    <location>
        <begin position="292"/>
        <end position="313"/>
    </location>
</feature>
<keyword evidence="5 8" id="KW-0812">Transmembrane</keyword>
<dbReference type="EMBL" id="UOEK01000019">
    <property type="protein sequence ID" value="VAV91834.1"/>
    <property type="molecule type" value="Genomic_DNA"/>
</dbReference>
<dbReference type="GO" id="GO:0022857">
    <property type="term" value="F:transmembrane transporter activity"/>
    <property type="evidence" value="ECO:0007669"/>
    <property type="project" value="InterPro"/>
</dbReference>
<feature type="transmembrane region" description="Helical" evidence="8">
    <location>
        <begin position="208"/>
        <end position="227"/>
    </location>
</feature>
<dbReference type="InterPro" id="IPR037294">
    <property type="entry name" value="ABC_BtuC-like"/>
</dbReference>
<evidence type="ECO:0000256" key="5">
    <source>
        <dbReference type="ARBA" id="ARBA00022692"/>
    </source>
</evidence>
<evidence type="ECO:0000256" key="8">
    <source>
        <dbReference type="SAM" id="Phobius"/>
    </source>
</evidence>
<feature type="transmembrane region" description="Helical" evidence="8">
    <location>
        <begin position="158"/>
        <end position="179"/>
    </location>
</feature>
<dbReference type="PANTHER" id="PTHR30472">
    <property type="entry name" value="FERRIC ENTEROBACTIN TRANSPORT SYSTEM PERMEASE PROTEIN"/>
    <property type="match status" value="1"/>
</dbReference>
<keyword evidence="3" id="KW-0813">Transport</keyword>
<feature type="transmembrane region" description="Helical" evidence="8">
    <location>
        <begin position="247"/>
        <end position="280"/>
    </location>
</feature>
<evidence type="ECO:0000256" key="6">
    <source>
        <dbReference type="ARBA" id="ARBA00022989"/>
    </source>
</evidence>
<dbReference type="GO" id="GO:0033214">
    <property type="term" value="P:siderophore-iron import into cell"/>
    <property type="evidence" value="ECO:0007669"/>
    <property type="project" value="TreeGrafter"/>
</dbReference>
<accession>A0A3B0REP7</accession>
<dbReference type="Pfam" id="PF01032">
    <property type="entry name" value="FecCD"/>
    <property type="match status" value="1"/>
</dbReference>
<proteinExistence type="inferred from homology"/>
<evidence type="ECO:0000256" key="3">
    <source>
        <dbReference type="ARBA" id="ARBA00022448"/>
    </source>
</evidence>
<dbReference type="InterPro" id="IPR000522">
    <property type="entry name" value="ABC_transptr_permease_BtuC"/>
</dbReference>
<feature type="transmembrane region" description="Helical" evidence="8">
    <location>
        <begin position="103"/>
        <end position="125"/>
    </location>
</feature>
<dbReference type="GO" id="GO:0005886">
    <property type="term" value="C:plasma membrane"/>
    <property type="evidence" value="ECO:0007669"/>
    <property type="project" value="UniProtKB-SubCell"/>
</dbReference>
<evidence type="ECO:0000313" key="9">
    <source>
        <dbReference type="EMBL" id="VAV91834.1"/>
    </source>
</evidence>
<feature type="transmembrane region" description="Helical" evidence="8">
    <location>
        <begin position="12"/>
        <end position="38"/>
    </location>
</feature>